<proteinExistence type="predicted"/>
<dbReference type="Proteomes" id="UP000677054">
    <property type="component" value="Unassembled WGS sequence"/>
</dbReference>
<dbReference type="OrthoDB" id="6375869at2759"/>
<feature type="region of interest" description="Disordered" evidence="2">
    <location>
        <begin position="1"/>
        <end position="34"/>
    </location>
</feature>
<feature type="coiled-coil region" evidence="1">
    <location>
        <begin position="190"/>
        <end position="217"/>
    </location>
</feature>
<protein>
    <submittedName>
        <fullName evidence="3">Uncharacterized protein</fullName>
    </submittedName>
</protein>
<dbReference type="AlphaFoldDB" id="A0A7R8XI12"/>
<keyword evidence="1" id="KW-0175">Coiled coil</keyword>
<evidence type="ECO:0000256" key="2">
    <source>
        <dbReference type="SAM" id="MobiDB-lite"/>
    </source>
</evidence>
<feature type="coiled-coil region" evidence="1">
    <location>
        <begin position="575"/>
        <end position="704"/>
    </location>
</feature>
<dbReference type="PANTHER" id="PTHR10337">
    <property type="entry name" value="SHC TRANSFORMING PROTEIN"/>
    <property type="match status" value="1"/>
</dbReference>
<feature type="coiled-coil region" evidence="1">
    <location>
        <begin position="427"/>
        <end position="544"/>
    </location>
</feature>
<evidence type="ECO:0000313" key="4">
    <source>
        <dbReference type="Proteomes" id="UP000677054"/>
    </source>
</evidence>
<gene>
    <name evidence="3" type="ORF">DSTB1V02_LOCUS7407</name>
</gene>
<accession>A0A7R8XI12</accession>
<evidence type="ECO:0000313" key="3">
    <source>
        <dbReference type="EMBL" id="CAD7247577.1"/>
    </source>
</evidence>
<dbReference type="GO" id="GO:0007099">
    <property type="term" value="P:centriole replication"/>
    <property type="evidence" value="ECO:0007669"/>
    <property type="project" value="TreeGrafter"/>
</dbReference>
<dbReference type="EMBL" id="CAJPEV010001502">
    <property type="protein sequence ID" value="CAG0892994.1"/>
    <property type="molecule type" value="Genomic_DNA"/>
</dbReference>
<reference evidence="3" key="1">
    <citation type="submission" date="2020-11" db="EMBL/GenBank/DDBJ databases">
        <authorList>
            <person name="Tran Van P."/>
        </authorList>
    </citation>
    <scope>NUCLEOTIDE SEQUENCE</scope>
</reference>
<feature type="coiled-coil region" evidence="1">
    <location>
        <begin position="306"/>
        <end position="387"/>
    </location>
</feature>
<feature type="region of interest" description="Disordered" evidence="2">
    <location>
        <begin position="891"/>
        <end position="932"/>
    </location>
</feature>
<dbReference type="EMBL" id="LR901019">
    <property type="protein sequence ID" value="CAD7247577.1"/>
    <property type="molecule type" value="Genomic_DNA"/>
</dbReference>
<feature type="compositionally biased region" description="Acidic residues" evidence="2">
    <location>
        <begin position="17"/>
        <end position="27"/>
    </location>
</feature>
<feature type="region of interest" description="Disordered" evidence="2">
    <location>
        <begin position="849"/>
        <end position="874"/>
    </location>
</feature>
<dbReference type="InterPro" id="IPR051235">
    <property type="entry name" value="CEP152/SHC-Transforming"/>
</dbReference>
<organism evidence="3">
    <name type="scientific">Darwinula stevensoni</name>
    <dbReference type="NCBI Taxonomy" id="69355"/>
    <lineage>
        <taxon>Eukaryota</taxon>
        <taxon>Metazoa</taxon>
        <taxon>Ecdysozoa</taxon>
        <taxon>Arthropoda</taxon>
        <taxon>Crustacea</taxon>
        <taxon>Oligostraca</taxon>
        <taxon>Ostracoda</taxon>
        <taxon>Podocopa</taxon>
        <taxon>Podocopida</taxon>
        <taxon>Darwinulocopina</taxon>
        <taxon>Darwinuloidea</taxon>
        <taxon>Darwinulidae</taxon>
        <taxon>Darwinula</taxon>
    </lineage>
</organism>
<evidence type="ECO:0000256" key="1">
    <source>
        <dbReference type="SAM" id="Coils"/>
    </source>
</evidence>
<keyword evidence="4" id="KW-1185">Reference proteome</keyword>
<feature type="coiled-coil region" evidence="1">
    <location>
        <begin position="782"/>
        <end position="816"/>
    </location>
</feature>
<name>A0A7R8XI12_9CRUS</name>
<dbReference type="PANTHER" id="PTHR10337:SF6">
    <property type="entry name" value="CENTROSOMAL PROTEIN OF 152 KDA"/>
    <property type="match status" value="1"/>
</dbReference>
<dbReference type="GO" id="GO:0005813">
    <property type="term" value="C:centrosome"/>
    <property type="evidence" value="ECO:0007669"/>
    <property type="project" value="TreeGrafter"/>
</dbReference>
<sequence>MDDVGKSLNLEGVMVPQDDDDDEEEEERKERERQFQRNFQKQLQQMVTNQSTPLSEAQVMQPKTLVNGHPFRYMNGGTPSIPVVPGHTNKEDDIFASNAGQGDRRHATTDLQHAYDQAGGNREVQLEILYEARGQEIEKLTLQLEETGKAYTRELRSLRHQIALLTSERDGLTVSLQSAQELLGEQKNQNIELLGRVQSLEVRLKALQDAKDEVTKELNTKCKVLDEVQRQLTETEKAGSLSRVKEEHQRIVGGLRAQNEKQVKDLLTDLEVLRQDLEKHWYPQKSDFFPQASEKASMQKQMADVVRGYEQKLAEKGETINRLSRNLEESQQQCTGLLDHGRVQELQTLKFNVNRLTQEKQVAEQTIKALKSEMDNLKTELSMQISAIKLGVTDGGGPSLKSQQGAPEMTVLQEELRRSLNINRVRRKEVETLKAELEMKNQDLSSLQAKVKDISEENQLLKMDLKQKTKDVTTLIEKTKLREGEQLLKKQLQEVEEELEAASKRSQAAEQELGRLKQRMTSLQEEKEQAVRRMQENLEAIHQEALEQVRQQAEVKWHGEVGRLQSQLNAVNKSLDDVKSMYVKACEEKTQAEEEGKKLAVAELEAQYKAAYEQRNSAIMKRLAEFESKTKEERDRLKKDLERLNRENEVLRKREGEWKEGIVKYKQELDAELQTNHDLLHKEKEELQHERETLAEKVTQAIQEEKARASREYQRQMEMLKKSHEDEMRSLSQHFQKQLATMQNPSGNQVSMSSAKHRRLTETVTKIAEDFQEMKGRRSAEVDELKLKLEFECRDKERLQQKLKKLDSHIKSLETHYKDELDRIGAAYKAAIEKLQKREAQTIHKVQSMTSVRNHSDPPLLRTPSSRLAKAAPSQYAELSKTVASQYAELTQAGERPPHAKPPSIAGGASWSGVPVVHSPPQKGPGKGQDGFLKLQMDAMNSVHRLLDKFSKPPNS</sequence>